<proteinExistence type="inferred from homology"/>
<comment type="similarity">
    <text evidence="6">Belongs to the peptidase M24A family. Methionine aminopeptidase type 1 subfamily.</text>
</comment>
<evidence type="ECO:0000313" key="9">
    <source>
        <dbReference type="EMBL" id="OGD17520.1"/>
    </source>
</evidence>
<dbReference type="PROSITE" id="PS00680">
    <property type="entry name" value="MAP_1"/>
    <property type="match status" value="1"/>
</dbReference>
<keyword evidence="2 6" id="KW-0031">Aminopeptidase</keyword>
<evidence type="ECO:0000256" key="4">
    <source>
        <dbReference type="ARBA" id="ARBA00022723"/>
    </source>
</evidence>
<sequence>MVILKSREEIKCIRKSCQLAASALNKILENIKEGITTLELDRIAEEYIIKHGAKPAFKGEGIGKNKFQHSICVSINEEVVHGIPGKRRLREGDIVSIDIGTNLEGYYGDTAITVPVGRIGLKEQKLLEVTKKSLFKGIEKAIVGNRLGDISFVIQETVEKSHFSVVREYVGHGVGCYLHEEPQIPNYGVSHTGLWLEEGMVLALEPMVNMGGYKTKLCNNGWTVVTEDGSRSAHFEHSVAITADGNEILTNL</sequence>
<dbReference type="CDD" id="cd01086">
    <property type="entry name" value="MetAP1"/>
    <property type="match status" value="1"/>
</dbReference>
<evidence type="ECO:0000256" key="5">
    <source>
        <dbReference type="ARBA" id="ARBA00022801"/>
    </source>
</evidence>
<feature type="binding site" evidence="6">
    <location>
        <position position="179"/>
    </location>
    <ligand>
        <name>substrate</name>
    </ligand>
</feature>
<comment type="function">
    <text evidence="1 6">Removes the N-terminal methionine from nascent proteins. The N-terminal methionine is often cleaved when the second residue in the primary sequence is small and uncharged (Met-Ala-, Cys, Gly, Pro, Ser, Thr, or Val). Requires deformylation of the N(alpha)-formylated initiator methionine before it can be hydrolyzed.</text>
</comment>
<dbReference type="EC" id="3.4.11.18" evidence="6 7"/>
<evidence type="ECO:0000256" key="7">
    <source>
        <dbReference type="RuleBase" id="RU003653"/>
    </source>
</evidence>
<accession>A0A1F5AGD9</accession>
<protein>
    <recommendedName>
        <fullName evidence="6 7">Methionine aminopeptidase</fullName>
        <shortName evidence="6">MAP</shortName>
        <shortName evidence="6">MetAP</shortName>
        <ecNumber evidence="6 7">3.4.11.18</ecNumber>
    </recommendedName>
    <alternativeName>
        <fullName evidence="6">Peptidase M</fullName>
    </alternativeName>
</protein>
<name>A0A1F5AGD9_9BACT</name>
<dbReference type="PANTHER" id="PTHR43330">
    <property type="entry name" value="METHIONINE AMINOPEPTIDASE"/>
    <property type="match status" value="1"/>
</dbReference>
<dbReference type="GO" id="GO:0004239">
    <property type="term" value="F:initiator methionyl aminopeptidase activity"/>
    <property type="evidence" value="ECO:0007669"/>
    <property type="project" value="UniProtKB-UniRule"/>
</dbReference>
<dbReference type="GO" id="GO:0006508">
    <property type="term" value="P:proteolysis"/>
    <property type="evidence" value="ECO:0007669"/>
    <property type="project" value="UniProtKB-KW"/>
</dbReference>
<keyword evidence="5 6" id="KW-0378">Hydrolase</keyword>
<feature type="binding site" evidence="6">
    <location>
        <position position="236"/>
    </location>
    <ligand>
        <name>a divalent metal cation</name>
        <dbReference type="ChEBI" id="CHEBI:60240"/>
        <label>2</label>
        <note>catalytic</note>
    </ligand>
</feature>
<comment type="caution">
    <text evidence="9">The sequence shown here is derived from an EMBL/GenBank/DDBJ whole genome shotgun (WGS) entry which is preliminary data.</text>
</comment>
<dbReference type="GO" id="GO:0046872">
    <property type="term" value="F:metal ion binding"/>
    <property type="evidence" value="ECO:0007669"/>
    <property type="project" value="UniProtKB-UniRule"/>
</dbReference>
<dbReference type="SUPFAM" id="SSF55920">
    <property type="entry name" value="Creatinase/aminopeptidase"/>
    <property type="match status" value="1"/>
</dbReference>
<organism evidence="9 10">
    <name type="scientific">Candidatus Sediminicultor quintus</name>
    <dbReference type="NCBI Taxonomy" id="1797291"/>
    <lineage>
        <taxon>Bacteria</taxon>
        <taxon>Pseudomonadati</taxon>
        <taxon>Atribacterota</taxon>
        <taxon>Candidatus Phoenicimicrobiia</taxon>
        <taxon>Candidatus Pheonicimicrobiales</taxon>
        <taxon>Candidatus Phoenicimicrobiaceae</taxon>
        <taxon>Candidatus Sediminicultor</taxon>
    </lineage>
</organism>
<dbReference type="Gene3D" id="3.90.230.10">
    <property type="entry name" value="Creatinase/methionine aminopeptidase superfamily"/>
    <property type="match status" value="1"/>
</dbReference>
<feature type="binding site" evidence="6">
    <location>
        <position position="109"/>
    </location>
    <ligand>
        <name>a divalent metal cation</name>
        <dbReference type="ChEBI" id="CHEBI:60240"/>
        <label>1</label>
    </ligand>
</feature>
<dbReference type="Pfam" id="PF00557">
    <property type="entry name" value="Peptidase_M24"/>
    <property type="match status" value="1"/>
</dbReference>
<feature type="binding site" evidence="6">
    <location>
        <position position="109"/>
    </location>
    <ligand>
        <name>a divalent metal cation</name>
        <dbReference type="ChEBI" id="CHEBI:60240"/>
        <label>2</label>
        <note>catalytic</note>
    </ligand>
</feature>
<dbReference type="InterPro" id="IPR002467">
    <property type="entry name" value="Pept_M24A_MAP1"/>
</dbReference>
<evidence type="ECO:0000313" key="10">
    <source>
        <dbReference type="Proteomes" id="UP000177701"/>
    </source>
</evidence>
<dbReference type="EMBL" id="MEYH01000003">
    <property type="protein sequence ID" value="OGD17520.1"/>
    <property type="molecule type" value="Genomic_DNA"/>
</dbReference>
<keyword evidence="4 6" id="KW-0479">Metal-binding</keyword>
<dbReference type="Proteomes" id="UP000177701">
    <property type="component" value="Unassembled WGS sequence"/>
</dbReference>
<comment type="subunit">
    <text evidence="6">Monomer.</text>
</comment>
<evidence type="ECO:0000256" key="3">
    <source>
        <dbReference type="ARBA" id="ARBA00022670"/>
    </source>
</evidence>
<dbReference type="PRINTS" id="PR00599">
    <property type="entry name" value="MAPEPTIDASE"/>
</dbReference>
<dbReference type="PANTHER" id="PTHR43330:SF27">
    <property type="entry name" value="METHIONINE AMINOPEPTIDASE"/>
    <property type="match status" value="1"/>
</dbReference>
<gene>
    <name evidence="6" type="primary">map</name>
    <name evidence="9" type="ORF">A2V47_08350</name>
</gene>
<dbReference type="GO" id="GO:0070006">
    <property type="term" value="F:metalloaminopeptidase activity"/>
    <property type="evidence" value="ECO:0007669"/>
    <property type="project" value="UniProtKB-UniRule"/>
</dbReference>
<evidence type="ECO:0000256" key="6">
    <source>
        <dbReference type="HAMAP-Rule" id="MF_01974"/>
    </source>
</evidence>
<feature type="binding site" evidence="6">
    <location>
        <position position="236"/>
    </location>
    <ligand>
        <name>a divalent metal cation</name>
        <dbReference type="ChEBI" id="CHEBI:60240"/>
        <label>1</label>
    </ligand>
</feature>
<dbReference type="STRING" id="1797291.A2V47_08350"/>
<dbReference type="InterPro" id="IPR000994">
    <property type="entry name" value="Pept_M24"/>
</dbReference>
<dbReference type="NCBIfam" id="TIGR00500">
    <property type="entry name" value="met_pdase_I"/>
    <property type="match status" value="1"/>
</dbReference>
<keyword evidence="3 6" id="KW-0645">Protease</keyword>
<dbReference type="GO" id="GO:0005829">
    <property type="term" value="C:cytosol"/>
    <property type="evidence" value="ECO:0007669"/>
    <property type="project" value="TreeGrafter"/>
</dbReference>
<comment type="catalytic activity">
    <reaction evidence="6 7">
        <text>Release of N-terminal amino acids, preferentially methionine, from peptides and arylamides.</text>
        <dbReference type="EC" id="3.4.11.18"/>
    </reaction>
</comment>
<feature type="binding site" evidence="6">
    <location>
        <position position="205"/>
    </location>
    <ligand>
        <name>a divalent metal cation</name>
        <dbReference type="ChEBI" id="CHEBI:60240"/>
        <label>2</label>
        <note>catalytic</note>
    </ligand>
</feature>
<feature type="domain" description="Peptidase M24" evidence="8">
    <location>
        <begin position="11"/>
        <end position="243"/>
    </location>
</feature>
<dbReference type="InterPro" id="IPR001714">
    <property type="entry name" value="Pept_M24_MAP"/>
</dbReference>
<evidence type="ECO:0000256" key="2">
    <source>
        <dbReference type="ARBA" id="ARBA00022438"/>
    </source>
</evidence>
<dbReference type="HAMAP" id="MF_01974">
    <property type="entry name" value="MetAP_1"/>
    <property type="match status" value="1"/>
</dbReference>
<reference evidence="9 10" key="1">
    <citation type="journal article" date="2016" name="Nat. Commun.">
        <title>Thousands of microbial genomes shed light on interconnected biogeochemical processes in an aquifer system.</title>
        <authorList>
            <person name="Anantharaman K."/>
            <person name="Brown C.T."/>
            <person name="Hug L.A."/>
            <person name="Sharon I."/>
            <person name="Castelle C.J."/>
            <person name="Probst A.J."/>
            <person name="Thomas B.C."/>
            <person name="Singh A."/>
            <person name="Wilkins M.J."/>
            <person name="Karaoz U."/>
            <person name="Brodie E.L."/>
            <person name="Williams K.H."/>
            <person name="Hubbard S.S."/>
            <person name="Banfield J.F."/>
        </authorList>
    </citation>
    <scope>NUCLEOTIDE SEQUENCE [LARGE SCALE GENOMIC DNA]</scope>
</reference>
<dbReference type="AlphaFoldDB" id="A0A1F5AGD9"/>
<evidence type="ECO:0000256" key="1">
    <source>
        <dbReference type="ARBA" id="ARBA00002521"/>
    </source>
</evidence>
<comment type="cofactor">
    <cofactor evidence="6">
        <name>Co(2+)</name>
        <dbReference type="ChEBI" id="CHEBI:48828"/>
    </cofactor>
    <cofactor evidence="6">
        <name>Zn(2+)</name>
        <dbReference type="ChEBI" id="CHEBI:29105"/>
    </cofactor>
    <cofactor evidence="6">
        <name>Mn(2+)</name>
        <dbReference type="ChEBI" id="CHEBI:29035"/>
    </cofactor>
    <cofactor evidence="6">
        <name>Fe(2+)</name>
        <dbReference type="ChEBI" id="CHEBI:29033"/>
    </cofactor>
    <text evidence="6">Binds 2 divalent metal cations per subunit. Has a high-affinity and a low affinity metal-binding site. The true nature of the physiological cofactor is under debate. The enzyme is active with cobalt, zinc, manganese or divalent iron ions. Most likely, methionine aminopeptidases function as mononuclear Fe(2+)-metalloproteases under physiological conditions, and the catalytically relevant metal-binding site has been assigned to the histidine-containing high-affinity site.</text>
</comment>
<feature type="binding site" evidence="6">
    <location>
        <position position="81"/>
    </location>
    <ligand>
        <name>substrate</name>
    </ligand>
</feature>
<dbReference type="InterPro" id="IPR036005">
    <property type="entry name" value="Creatinase/aminopeptidase-like"/>
</dbReference>
<evidence type="ECO:0000259" key="8">
    <source>
        <dbReference type="Pfam" id="PF00557"/>
    </source>
</evidence>
<feature type="binding site" evidence="6">
    <location>
        <position position="172"/>
    </location>
    <ligand>
        <name>a divalent metal cation</name>
        <dbReference type="ChEBI" id="CHEBI:60240"/>
        <label>2</label>
        <note>catalytic</note>
    </ligand>
</feature>
<feature type="binding site" evidence="6">
    <location>
        <position position="98"/>
    </location>
    <ligand>
        <name>a divalent metal cation</name>
        <dbReference type="ChEBI" id="CHEBI:60240"/>
        <label>1</label>
    </ligand>
</feature>